<dbReference type="Pfam" id="PF03477">
    <property type="entry name" value="ATP-cone"/>
    <property type="match status" value="1"/>
</dbReference>
<keyword evidence="6" id="KW-1185">Reference proteome</keyword>
<dbReference type="EMBL" id="JAMLJM010000001">
    <property type="protein sequence ID" value="MCL9807968.1"/>
    <property type="molecule type" value="Genomic_DNA"/>
</dbReference>
<evidence type="ECO:0000256" key="1">
    <source>
        <dbReference type="ARBA" id="ARBA00022741"/>
    </source>
</evidence>
<dbReference type="InterPro" id="IPR011335">
    <property type="entry name" value="Restrct_endonuc-II-like"/>
</dbReference>
<evidence type="ECO:0000259" key="4">
    <source>
        <dbReference type="PROSITE" id="PS51161"/>
    </source>
</evidence>
<feature type="domain" description="ATP-cone" evidence="4">
    <location>
        <begin position="1"/>
        <end position="81"/>
    </location>
</feature>
<evidence type="ECO:0000313" key="6">
    <source>
        <dbReference type="Proteomes" id="UP001317191"/>
    </source>
</evidence>
<name>A0ABT0TKE1_9FLAO</name>
<accession>A0ABT0TKE1</accession>
<dbReference type="RefSeq" id="WP_250590663.1">
    <property type="nucleotide sequence ID" value="NZ_JAMLJM010000001.1"/>
</dbReference>
<dbReference type="Gene3D" id="3.40.1350.10">
    <property type="match status" value="1"/>
</dbReference>
<dbReference type="Proteomes" id="UP001317191">
    <property type="component" value="Unassembled WGS sequence"/>
</dbReference>
<dbReference type="InterPro" id="IPR005144">
    <property type="entry name" value="ATP-cone_dom"/>
</dbReference>
<keyword evidence="1 3" id="KW-0547">Nucleotide-binding</keyword>
<reference evidence="5 6" key="1">
    <citation type="submission" date="2022-05" db="EMBL/GenBank/DDBJ databases">
        <title>Flavobacterium sp., isolated from activated sludge.</title>
        <authorList>
            <person name="Ran Q."/>
        </authorList>
    </citation>
    <scope>NUCLEOTIDE SEQUENCE [LARGE SCALE GENOMIC DNA]</scope>
    <source>
        <strain evidence="5 6">HXWNR70</strain>
    </source>
</reference>
<evidence type="ECO:0000313" key="5">
    <source>
        <dbReference type="EMBL" id="MCL9807968.1"/>
    </source>
</evidence>
<proteinExistence type="predicted"/>
<dbReference type="InterPro" id="IPR011856">
    <property type="entry name" value="tRNA_endonuc-like_dom_sf"/>
</dbReference>
<dbReference type="InterPro" id="IPR007560">
    <property type="entry name" value="Restrct_endonuc_IV_Mrr"/>
</dbReference>
<dbReference type="Pfam" id="PF04471">
    <property type="entry name" value="Mrr_cat"/>
    <property type="match status" value="1"/>
</dbReference>
<keyword evidence="2 3" id="KW-0067">ATP-binding</keyword>
<dbReference type="SUPFAM" id="SSF52980">
    <property type="entry name" value="Restriction endonuclease-like"/>
    <property type="match status" value="1"/>
</dbReference>
<comment type="caution">
    <text evidence="5">The sequence shown here is derived from an EMBL/GenBank/DDBJ whole genome shotgun (WGS) entry which is preliminary data.</text>
</comment>
<evidence type="ECO:0000256" key="2">
    <source>
        <dbReference type="ARBA" id="ARBA00022840"/>
    </source>
</evidence>
<dbReference type="PROSITE" id="PS51161">
    <property type="entry name" value="ATP_CONE"/>
    <property type="match status" value="1"/>
</dbReference>
<organism evidence="5 6">
    <name type="scientific">Flavobacterium luminosum</name>
    <dbReference type="NCBI Taxonomy" id="2949086"/>
    <lineage>
        <taxon>Bacteria</taxon>
        <taxon>Pseudomonadati</taxon>
        <taxon>Bacteroidota</taxon>
        <taxon>Flavobacteriia</taxon>
        <taxon>Flavobacteriales</taxon>
        <taxon>Flavobacteriaceae</taxon>
        <taxon>Flavobacterium</taxon>
    </lineage>
</organism>
<sequence length="277" mass="31968">MKIIKHSGDVVDFERKKLERSLLKSGATPSVVKEVLKQIEKELYEGISTKKIYKLAFELLKEESSSTAARYNLRLALEMLGPAGFYFEKYISHLFRHGGYKTKINLNLKGRCVSHEVDLLVKKGEELKMIECKFHTDRDIVSDVKVPMYILSRFNDLNSQLFDVFDEKERINKCLIVTNNRFSEDAVRFALCSGIELLSWDFPKDNNLRNRIDNIHFYPIACLTTLSLAEKEQLLSHEVILVDELYKSSEILEIIGLSPTRITNVLKEVSELCLKTK</sequence>
<protein>
    <submittedName>
        <fullName evidence="5">ATP cone domain-containing protein</fullName>
    </submittedName>
</protein>
<gene>
    <name evidence="5" type="ORF">NAT50_01190</name>
</gene>
<evidence type="ECO:0000256" key="3">
    <source>
        <dbReference type="PROSITE-ProRule" id="PRU00492"/>
    </source>
</evidence>